<evidence type="ECO:0000313" key="1">
    <source>
        <dbReference type="EMBL" id="MCE5172994.1"/>
    </source>
</evidence>
<sequence>MSEEREEWLDLDDEKIEDPGHFLLHRGMRGIFEAEEIVEGDRIVIPEWELTIRPHVARWSDQSVMLQFQLSSPKWDRDIFETSAGIGSSLKNALGMAIGGFAFSLMEGIASMEQDREPDQLHTTYGNTVHNWKVYKSNIVGLGESSDEMRETPYWEALKDEIAKRVGNQKLCYIKIYGAKNGDDITGECRINDIPSPELGNIVAEMVSKWQVEEFASQKQFIFLQQSEETYTPYPYEAGHIAAATRTAVHMFMECDTQERYDEFPERLAERLQDTNLAEELYSFLPEICAEHAFEKLTYTEEMSMLKGEESFSIYRTQLASYYLIYDALFEGFRTEQFDDEVYKQYIGVSSIYSVICNAREQGADLEENGGVLTLSFAMSDHYQFR</sequence>
<proteinExistence type="predicted"/>
<evidence type="ECO:0000313" key="2">
    <source>
        <dbReference type="Proteomes" id="UP001199916"/>
    </source>
</evidence>
<gene>
    <name evidence="1" type="ORF">LQV63_27405</name>
</gene>
<comment type="caution">
    <text evidence="1">The sequence shown here is derived from an EMBL/GenBank/DDBJ whole genome shotgun (WGS) entry which is preliminary data.</text>
</comment>
<protein>
    <submittedName>
        <fullName evidence="1">DUF6348 family protein</fullName>
    </submittedName>
</protein>
<dbReference type="EMBL" id="JAJNBZ010000038">
    <property type="protein sequence ID" value="MCE5172994.1"/>
    <property type="molecule type" value="Genomic_DNA"/>
</dbReference>
<reference evidence="1 2" key="1">
    <citation type="submission" date="2021-11" db="EMBL/GenBank/DDBJ databases">
        <title>Draft genome sequence of Paenibacillus profundus YoMME, a new Gram-positive bacteria with exoelectrogenic properties.</title>
        <authorList>
            <person name="Hubenova Y."/>
            <person name="Hubenova E."/>
            <person name="Manasiev Y."/>
            <person name="Peykov S."/>
            <person name="Mitov M."/>
        </authorList>
    </citation>
    <scope>NUCLEOTIDE SEQUENCE [LARGE SCALE GENOMIC DNA]</scope>
    <source>
        <strain evidence="1 2">YoMME</strain>
    </source>
</reference>
<name>A0ABS8YP88_9BACL</name>
<dbReference type="RefSeq" id="WP_233699018.1">
    <property type="nucleotide sequence ID" value="NZ_JAJNBZ010000038.1"/>
</dbReference>
<dbReference type="Proteomes" id="UP001199916">
    <property type="component" value="Unassembled WGS sequence"/>
</dbReference>
<dbReference type="Pfam" id="PF19875">
    <property type="entry name" value="DUF6348"/>
    <property type="match status" value="1"/>
</dbReference>
<organism evidence="1 2">
    <name type="scientific">Paenibacillus profundus</name>
    <dbReference type="NCBI Taxonomy" id="1173085"/>
    <lineage>
        <taxon>Bacteria</taxon>
        <taxon>Bacillati</taxon>
        <taxon>Bacillota</taxon>
        <taxon>Bacilli</taxon>
        <taxon>Bacillales</taxon>
        <taxon>Paenibacillaceae</taxon>
        <taxon>Paenibacillus</taxon>
    </lineage>
</organism>
<keyword evidence="2" id="KW-1185">Reference proteome</keyword>
<accession>A0ABS8YP88</accession>
<dbReference type="InterPro" id="IPR045929">
    <property type="entry name" value="DUF6348"/>
</dbReference>